<proteinExistence type="predicted"/>
<reference evidence="7 8" key="1">
    <citation type="submission" date="2017-06" db="EMBL/GenBank/DDBJ databases">
        <authorList>
            <person name="Kim H.J."/>
            <person name="Triplett B.A."/>
        </authorList>
    </citation>
    <scope>NUCLEOTIDE SEQUENCE [LARGE SCALE GENOMIC DNA]</scope>
    <source>
        <strain evidence="7 8">CGMCC 4.5593</strain>
    </source>
</reference>
<evidence type="ECO:0000313" key="7">
    <source>
        <dbReference type="EMBL" id="SNT60176.1"/>
    </source>
</evidence>
<keyword evidence="4 5" id="KW-0472">Membrane</keyword>
<dbReference type="OrthoDB" id="8222294at2"/>
<feature type="transmembrane region" description="Helical" evidence="5">
    <location>
        <begin position="7"/>
        <end position="27"/>
    </location>
</feature>
<evidence type="ECO:0000256" key="4">
    <source>
        <dbReference type="ARBA" id="ARBA00023136"/>
    </source>
</evidence>
<evidence type="ECO:0000256" key="2">
    <source>
        <dbReference type="ARBA" id="ARBA00022692"/>
    </source>
</evidence>
<protein>
    <submittedName>
        <fullName evidence="7">Fusaric acid resistance protein-like</fullName>
    </submittedName>
</protein>
<keyword evidence="2 5" id="KW-0812">Transmembrane</keyword>
<dbReference type="GO" id="GO:0016020">
    <property type="term" value="C:membrane"/>
    <property type="evidence" value="ECO:0007669"/>
    <property type="project" value="UniProtKB-SubCell"/>
</dbReference>
<evidence type="ECO:0000256" key="3">
    <source>
        <dbReference type="ARBA" id="ARBA00022989"/>
    </source>
</evidence>
<feature type="transmembrane region" description="Helical" evidence="5">
    <location>
        <begin position="68"/>
        <end position="88"/>
    </location>
</feature>
<accession>A0A239NZB8</accession>
<dbReference type="EMBL" id="FZPH01000012">
    <property type="protein sequence ID" value="SNT60176.1"/>
    <property type="molecule type" value="Genomic_DNA"/>
</dbReference>
<evidence type="ECO:0000256" key="1">
    <source>
        <dbReference type="ARBA" id="ARBA00004141"/>
    </source>
</evidence>
<dbReference type="Pfam" id="PF13515">
    <property type="entry name" value="FUSC_2"/>
    <property type="match status" value="1"/>
</dbReference>
<feature type="transmembrane region" description="Helical" evidence="5">
    <location>
        <begin position="43"/>
        <end position="61"/>
    </location>
</feature>
<organism evidence="7 8">
    <name type="scientific">Asanoa hainanensis</name>
    <dbReference type="NCBI Taxonomy" id="560556"/>
    <lineage>
        <taxon>Bacteria</taxon>
        <taxon>Bacillati</taxon>
        <taxon>Actinomycetota</taxon>
        <taxon>Actinomycetes</taxon>
        <taxon>Micromonosporales</taxon>
        <taxon>Micromonosporaceae</taxon>
        <taxon>Asanoa</taxon>
    </lineage>
</organism>
<evidence type="ECO:0000256" key="5">
    <source>
        <dbReference type="SAM" id="Phobius"/>
    </source>
</evidence>
<sequence>MARPPVRVALVESAVLGLSCVLAFWLASEAFTRVYIDSRDSDLLGGMWAALSTIFVNRATFQESLAAGVSRMSATLVSFVICLVYLVFLPFHLWAFGLLIGVSSLVGLLTGRRGDATTAAITTAVVLVVAAISPVDPWQQPILRLVDTVIGVIIGVATAWLSLKLVHPHLRRDTT</sequence>
<keyword evidence="3 5" id="KW-1133">Transmembrane helix</keyword>
<feature type="transmembrane region" description="Helical" evidence="5">
    <location>
        <begin position="141"/>
        <end position="163"/>
    </location>
</feature>
<keyword evidence="8" id="KW-1185">Reference proteome</keyword>
<dbReference type="AlphaFoldDB" id="A0A239NZB8"/>
<dbReference type="InterPro" id="IPR049453">
    <property type="entry name" value="Memb_transporter_dom"/>
</dbReference>
<gene>
    <name evidence="7" type="ORF">SAMN05421812_11230</name>
</gene>
<feature type="transmembrane region" description="Helical" evidence="5">
    <location>
        <begin position="118"/>
        <end position="135"/>
    </location>
</feature>
<dbReference type="RefSeq" id="WP_089253223.1">
    <property type="nucleotide sequence ID" value="NZ_FZPH01000012.1"/>
</dbReference>
<comment type="subcellular location">
    <subcellularLocation>
        <location evidence="1">Membrane</location>
        <topology evidence="1">Multi-pass membrane protein</topology>
    </subcellularLocation>
</comment>
<evidence type="ECO:0000313" key="8">
    <source>
        <dbReference type="Proteomes" id="UP000198362"/>
    </source>
</evidence>
<name>A0A239NZB8_9ACTN</name>
<evidence type="ECO:0000259" key="6">
    <source>
        <dbReference type="Pfam" id="PF13515"/>
    </source>
</evidence>
<dbReference type="Proteomes" id="UP000198362">
    <property type="component" value="Unassembled WGS sequence"/>
</dbReference>
<feature type="domain" description="Integral membrane bound transporter" evidence="6">
    <location>
        <begin position="45"/>
        <end position="157"/>
    </location>
</feature>